<dbReference type="PANTHER" id="PTHR10956">
    <property type="entry name" value="60S RIBOSOMAL PROTEIN L31"/>
    <property type="match status" value="1"/>
</dbReference>
<dbReference type="Proteomes" id="UP000185944">
    <property type="component" value="Unassembled WGS sequence"/>
</dbReference>
<dbReference type="InterPro" id="IPR020052">
    <property type="entry name" value="Ribosomal_eL31_CS"/>
</dbReference>
<dbReference type="Pfam" id="PF01198">
    <property type="entry name" value="Ribosomal_L31e"/>
    <property type="match status" value="1"/>
</dbReference>
<organism evidence="4 5">
    <name type="scientific">Nematocida displodere</name>
    <dbReference type="NCBI Taxonomy" id="1805483"/>
    <lineage>
        <taxon>Eukaryota</taxon>
        <taxon>Fungi</taxon>
        <taxon>Fungi incertae sedis</taxon>
        <taxon>Microsporidia</taxon>
        <taxon>Nematocida</taxon>
    </lineage>
</organism>
<comment type="similarity">
    <text evidence="1">Belongs to the eukaryotic ribosomal protein eL31 family.</text>
</comment>
<dbReference type="AlphaFoldDB" id="A0A177EH78"/>
<keyword evidence="2 4" id="KW-0689">Ribosomal protein</keyword>
<evidence type="ECO:0000313" key="4">
    <source>
        <dbReference type="EMBL" id="OAG31228.1"/>
    </source>
</evidence>
<comment type="caution">
    <text evidence="4">The sequence shown here is derived from an EMBL/GenBank/DDBJ whole genome shotgun (WGS) entry which is preliminary data.</text>
</comment>
<evidence type="ECO:0000256" key="3">
    <source>
        <dbReference type="ARBA" id="ARBA00023274"/>
    </source>
</evidence>
<dbReference type="VEuPathDB" id="MicrosporidiaDB:NEDG_01641"/>
<dbReference type="GO" id="GO:0022625">
    <property type="term" value="C:cytosolic large ribosomal subunit"/>
    <property type="evidence" value="ECO:0007669"/>
    <property type="project" value="TreeGrafter"/>
</dbReference>
<dbReference type="PANTHER" id="PTHR10956:SF0">
    <property type="entry name" value="60S RIBOSOMAL PROTEIN L31"/>
    <property type="match status" value="1"/>
</dbReference>
<sequence>MANVVNENKVVVLTVDLWKLVKNCSKVRWADCAVRNLRKEIQKQFRTKLDVKIDIDLNKAVWARGKKNLPKRIRVEVGRRISPKDSSKSEFFLKHVIVPSFAGLQCESIVLQE</sequence>
<proteinExistence type="inferred from homology"/>
<dbReference type="Gene3D" id="3.10.440.10">
    <property type="match status" value="1"/>
</dbReference>
<evidence type="ECO:0000256" key="2">
    <source>
        <dbReference type="ARBA" id="ARBA00022980"/>
    </source>
</evidence>
<dbReference type="InterPro" id="IPR000054">
    <property type="entry name" value="Ribosomal_eL31"/>
</dbReference>
<dbReference type="PROSITE" id="PS01144">
    <property type="entry name" value="RIBOSOMAL_L31E"/>
    <property type="match status" value="1"/>
</dbReference>
<reference evidence="4 5" key="1">
    <citation type="submission" date="2016-02" db="EMBL/GenBank/DDBJ databases">
        <title>Discovery of a natural microsporidian pathogen with a broad tissue tropism in Caenorhabditis elegans.</title>
        <authorList>
            <person name="Luallen R.J."/>
            <person name="Reinke A.W."/>
            <person name="Tong L."/>
            <person name="Botts M.R."/>
            <person name="Felix M.-A."/>
            <person name="Troemel E.R."/>
        </authorList>
    </citation>
    <scope>NUCLEOTIDE SEQUENCE [LARGE SCALE GENOMIC DNA]</scope>
    <source>
        <strain evidence="4 5">JUm2807</strain>
    </source>
</reference>
<dbReference type="SUPFAM" id="SSF54575">
    <property type="entry name" value="Ribosomal protein L31e"/>
    <property type="match status" value="1"/>
</dbReference>
<keyword evidence="5" id="KW-1185">Reference proteome</keyword>
<protein>
    <submittedName>
        <fullName evidence="4">Large subunit ribosomal protein L31e</fullName>
    </submittedName>
</protein>
<dbReference type="OrthoDB" id="9739313at2759"/>
<dbReference type="SMART" id="SM01380">
    <property type="entry name" value="Ribosomal_L31e"/>
    <property type="match status" value="1"/>
</dbReference>
<dbReference type="STRING" id="1805483.A0A177EH78"/>
<evidence type="ECO:0000313" key="5">
    <source>
        <dbReference type="Proteomes" id="UP000185944"/>
    </source>
</evidence>
<name>A0A177EH78_9MICR</name>
<dbReference type="GeneID" id="93647991"/>
<dbReference type="EMBL" id="LTDL01000021">
    <property type="protein sequence ID" value="OAG31228.1"/>
    <property type="molecule type" value="Genomic_DNA"/>
</dbReference>
<dbReference type="InterPro" id="IPR023621">
    <property type="entry name" value="Ribosomal_eL31_dom_sf"/>
</dbReference>
<dbReference type="RefSeq" id="XP_067544949.1">
    <property type="nucleotide sequence ID" value="XM_067689059.1"/>
</dbReference>
<gene>
    <name evidence="4" type="ORF">NEDG_01641</name>
</gene>
<accession>A0A177EH78</accession>
<dbReference type="GO" id="GO:0002181">
    <property type="term" value="P:cytoplasmic translation"/>
    <property type="evidence" value="ECO:0007669"/>
    <property type="project" value="TreeGrafter"/>
</dbReference>
<keyword evidence="3" id="KW-0687">Ribonucleoprotein</keyword>
<evidence type="ECO:0000256" key="1">
    <source>
        <dbReference type="ARBA" id="ARBA00010808"/>
    </source>
</evidence>
<dbReference type="GO" id="GO:0003735">
    <property type="term" value="F:structural constituent of ribosome"/>
    <property type="evidence" value="ECO:0007669"/>
    <property type="project" value="InterPro"/>
</dbReference>